<dbReference type="EMBL" id="CP003732">
    <property type="protein sequence ID" value="AFV11333.1"/>
    <property type="molecule type" value="Genomic_DNA"/>
</dbReference>
<name>K4LET4_THEPS</name>
<dbReference type="PANTHER" id="PTHR38032">
    <property type="entry name" value="POLYMERASE-RELATED"/>
    <property type="match status" value="1"/>
</dbReference>
<dbReference type="InterPro" id="IPR046866">
    <property type="entry name" value="FapA_N"/>
</dbReference>
<keyword evidence="5" id="KW-1185">Reference proteome</keyword>
<dbReference type="eggNOG" id="COG1315">
    <property type="taxonomic scope" value="Bacteria"/>
</dbReference>
<evidence type="ECO:0000259" key="3">
    <source>
        <dbReference type="Pfam" id="PF20250"/>
    </source>
</evidence>
<feature type="coiled-coil region" evidence="1">
    <location>
        <begin position="464"/>
        <end position="502"/>
    </location>
</feature>
<keyword evidence="1" id="KW-0175">Coiled coil</keyword>
<sequence>MMGGLGMTEVLPEAEGWNAVRSLELTADGIFLTVFPAREEGRKEIFTLLKKELTGRGLRQINWGEVERAFRRQCAKMKIAPPQPLSKNGLVLIELSSDEMEAYAYAFPPLDDGTPLTLGQIYAAIEKAGINYGLDDEAIRSLIGMRYPQLRVIARGKAAREGRDATIEYCVPISRPFLTPKELENGRVDFYNLNLVYNVNKGQVLARKTPSLPGERGMTVTGKTIKPHPGKDIPLLPGRNTEVIEEGCTLVAQAPGHAVLEGGRIHVLPVYVVAGDVDFSTGNINFIGSVRINGSVKMGFHVQAAGDVEVRQAVEGGIVKAGGNVFVKEGIRGIGKGRISAGGSVYARYLENAYVEAGQDVIIGESVMQSTISAGGKVIVRGKSGQLVGGFCCAGRGIEAKSVGSQLEVATLLQVGIKPDLMAEMKAIIQKEAEVKAQLERITNTLQRLPNAQASRERKLSVQEKIFSRNLREAQQRLQRQIQEIETEREELSRKVRSLAEGRVKVQNYIYPGVTIKIGELSYYVRDKMQHVVFLQEGDEIAILPYC</sequence>
<dbReference type="InterPro" id="IPR046865">
    <property type="entry name" value="FapA_b_solenoid"/>
</dbReference>
<evidence type="ECO:0000313" key="4">
    <source>
        <dbReference type="EMBL" id="AFV11333.1"/>
    </source>
</evidence>
<dbReference type="CDD" id="cd14686">
    <property type="entry name" value="bZIP"/>
    <property type="match status" value="1"/>
</dbReference>
<evidence type="ECO:0000256" key="1">
    <source>
        <dbReference type="SAM" id="Coils"/>
    </source>
</evidence>
<evidence type="ECO:0000313" key="5">
    <source>
        <dbReference type="Proteomes" id="UP000000467"/>
    </source>
</evidence>
<reference evidence="4 5" key="1">
    <citation type="journal article" date="2012" name="BMC Genomics">
        <title>Genome-guided analysis of physiological and morphological traits of the fermentative acetate oxidizer Thermacetogenium phaeum.</title>
        <authorList>
            <person name="Oehler D."/>
            <person name="Poehlein A."/>
            <person name="Leimbach A."/>
            <person name="Muller N."/>
            <person name="Daniel R."/>
            <person name="Gottschalk G."/>
            <person name="Schink B."/>
        </authorList>
    </citation>
    <scope>NUCLEOTIDE SEQUENCE [LARGE SCALE GENOMIC DNA]</scope>
    <source>
        <strain evidence="5">ATCC BAA-254 / DSM 26808 / PB</strain>
    </source>
</reference>
<feature type="domain" description="Flagellar Assembly Protein A N-terminal region" evidence="3">
    <location>
        <begin position="92"/>
        <end position="261"/>
    </location>
</feature>
<evidence type="ECO:0000256" key="2">
    <source>
        <dbReference type="SAM" id="MobiDB-lite"/>
    </source>
</evidence>
<dbReference type="STRING" id="1089553.Tph_c11110"/>
<protein>
    <submittedName>
        <fullName evidence="4">Putative polymerase</fullName>
    </submittedName>
</protein>
<dbReference type="InterPro" id="IPR005646">
    <property type="entry name" value="FapA"/>
</dbReference>
<dbReference type="KEGG" id="tpz:Tph_c11110"/>
<dbReference type="Pfam" id="PF03961">
    <property type="entry name" value="FapA"/>
    <property type="match status" value="1"/>
</dbReference>
<organism evidence="4 5">
    <name type="scientific">Thermacetogenium phaeum (strain ATCC BAA-254 / DSM 26808 / PB)</name>
    <dbReference type="NCBI Taxonomy" id="1089553"/>
    <lineage>
        <taxon>Bacteria</taxon>
        <taxon>Bacillati</taxon>
        <taxon>Bacillota</taxon>
        <taxon>Clostridia</taxon>
        <taxon>Thermoanaerobacterales</taxon>
        <taxon>Thermoanaerobacteraceae</taxon>
        <taxon>Thermacetogenium</taxon>
    </lineage>
</organism>
<dbReference type="Proteomes" id="UP000000467">
    <property type="component" value="Chromosome"/>
</dbReference>
<gene>
    <name evidence="4" type="ordered locus">Tph_c11110</name>
</gene>
<feature type="region of interest" description="Disordered" evidence="2">
    <location>
        <begin position="208"/>
        <end position="232"/>
    </location>
</feature>
<accession>K4LET4</accession>
<dbReference type="Pfam" id="PF20250">
    <property type="entry name" value="FapA_N"/>
    <property type="match status" value="1"/>
</dbReference>
<dbReference type="AlphaFoldDB" id="K4LET4"/>
<dbReference type="PANTHER" id="PTHR38032:SF1">
    <property type="entry name" value="RNA-BINDING PROTEIN KHPB N-TERMINAL DOMAIN-CONTAINING PROTEIN"/>
    <property type="match status" value="1"/>
</dbReference>
<dbReference type="HOGENOM" id="CLU_026157_2_1_9"/>
<proteinExistence type="predicted"/>